<dbReference type="EMBL" id="SMFU01000008">
    <property type="protein sequence ID" value="TCK06974.1"/>
    <property type="molecule type" value="Genomic_DNA"/>
</dbReference>
<dbReference type="Gene3D" id="1.10.260.40">
    <property type="entry name" value="lambda repressor-like DNA-binding domains"/>
    <property type="match status" value="1"/>
</dbReference>
<dbReference type="GO" id="GO:0000287">
    <property type="term" value="F:magnesium ion binding"/>
    <property type="evidence" value="ECO:0007669"/>
    <property type="project" value="UniProtKB-UniRule"/>
</dbReference>
<feature type="binding site" evidence="7">
    <location>
        <position position="180"/>
    </location>
    <ligand>
        <name>substrate</name>
    </ligand>
</feature>
<dbReference type="InterPro" id="IPR031322">
    <property type="entry name" value="Shikimate/glucono_kinase"/>
</dbReference>
<protein>
    <recommendedName>
        <fullName evidence="7">Shikimate kinase</fullName>
        <shortName evidence="7">SK</shortName>
        <ecNumber evidence="7">2.7.1.71</ecNumber>
    </recommendedName>
</protein>
<dbReference type="RefSeq" id="WP_165900271.1">
    <property type="nucleotide sequence ID" value="NZ_SMFU01000008.1"/>
</dbReference>
<dbReference type="PANTHER" id="PTHR21087">
    <property type="entry name" value="SHIKIMATE KINASE"/>
    <property type="match status" value="1"/>
</dbReference>
<dbReference type="PROSITE" id="PS50943">
    <property type="entry name" value="HTH_CROC1"/>
    <property type="match status" value="1"/>
</dbReference>
<evidence type="ECO:0000256" key="1">
    <source>
        <dbReference type="ARBA" id="ARBA00022605"/>
    </source>
</evidence>
<dbReference type="GO" id="GO:0003677">
    <property type="term" value="F:DNA binding"/>
    <property type="evidence" value="ECO:0007669"/>
    <property type="project" value="InterPro"/>
</dbReference>
<dbReference type="InterPro" id="IPR027417">
    <property type="entry name" value="P-loop_NTPase"/>
</dbReference>
<comment type="caution">
    <text evidence="7">Lacks conserved residue(s) required for the propagation of feature annotation.</text>
</comment>
<evidence type="ECO:0000256" key="3">
    <source>
        <dbReference type="ARBA" id="ARBA00022741"/>
    </source>
</evidence>
<dbReference type="GO" id="GO:0009073">
    <property type="term" value="P:aromatic amino acid family biosynthetic process"/>
    <property type="evidence" value="ECO:0007669"/>
    <property type="project" value="UniProtKB-KW"/>
</dbReference>
<dbReference type="GO" id="GO:0005829">
    <property type="term" value="C:cytosol"/>
    <property type="evidence" value="ECO:0007669"/>
    <property type="project" value="TreeGrafter"/>
</dbReference>
<evidence type="ECO:0000259" key="8">
    <source>
        <dbReference type="PROSITE" id="PS50943"/>
    </source>
</evidence>
<accession>A0A4R1GFH3</accession>
<evidence type="ECO:0000313" key="9">
    <source>
        <dbReference type="EMBL" id="TCK06974.1"/>
    </source>
</evidence>
<dbReference type="InterPro" id="IPR010982">
    <property type="entry name" value="Lambda_DNA-bd_dom_sf"/>
</dbReference>
<gene>
    <name evidence="7" type="primary">aroK</name>
    <name evidence="9" type="ORF">CLV83_1824</name>
</gene>
<keyword evidence="2 7" id="KW-0808">Transferase</keyword>
<name>A0A4R1GFH3_9GAMM</name>
<dbReference type="GO" id="GO:0004765">
    <property type="term" value="F:shikimate kinase activity"/>
    <property type="evidence" value="ECO:0007669"/>
    <property type="project" value="UniProtKB-UniRule"/>
</dbReference>
<feature type="binding site" evidence="7">
    <location>
        <position position="203"/>
    </location>
    <ligand>
        <name>substrate</name>
    </ligand>
</feature>
<reference evidence="9 10" key="1">
    <citation type="submission" date="2019-03" db="EMBL/GenBank/DDBJ databases">
        <title>Genomic Encyclopedia of Archaeal and Bacterial Type Strains, Phase II (KMG-II): from individual species to whole genera.</title>
        <authorList>
            <person name="Goeker M."/>
        </authorList>
    </citation>
    <scope>NUCLEOTIDE SEQUENCE [LARGE SCALE GENOMIC DNA]</scope>
    <source>
        <strain evidence="9 10">DSM 27697</strain>
    </source>
</reference>
<evidence type="ECO:0000256" key="7">
    <source>
        <dbReference type="HAMAP-Rule" id="MF_00109"/>
    </source>
</evidence>
<keyword evidence="1 7" id="KW-0028">Amino-acid biosynthesis</keyword>
<dbReference type="NCBIfam" id="NF006015">
    <property type="entry name" value="PRK08154.1"/>
    <property type="match status" value="1"/>
</dbReference>
<keyword evidence="10" id="KW-1185">Reference proteome</keyword>
<dbReference type="Gene3D" id="3.40.50.300">
    <property type="entry name" value="P-loop containing nucleotide triphosphate hydrolases"/>
    <property type="match status" value="1"/>
</dbReference>
<sequence length="299" mass="33605">MDDRANDNVLDNEETLQRYIDDIGSRVRGLRAKRGMTRKDLSKHSDVSERYLAQLETGKSNITLAILWRVAEAFDIPFSALIPDLQRDQISPVLARFISSLNADQQTTALQILKRRFNDQVSTGHGIALIGLRGAGKTTLGQQLAEQTGRPFVRLSSLIEELAGMKIGAILDLGGQKKFRRIESQALQQVLDMGEPVILETGGSLVSQTETFNQLLENFFSIWVKTSPEEHLSRVMSQGDTRPMAGFDEAIEDLRLILEEREIDYSQADYVLNTSRRDIGDCTQELKRVVQPYLETGDH</sequence>
<organism evidence="9 10">
    <name type="scientific">Marinobacterium mangrovicola</name>
    <dbReference type="NCBI Taxonomy" id="1476959"/>
    <lineage>
        <taxon>Bacteria</taxon>
        <taxon>Pseudomonadati</taxon>
        <taxon>Pseudomonadota</taxon>
        <taxon>Gammaproteobacteria</taxon>
        <taxon>Oceanospirillales</taxon>
        <taxon>Oceanospirillaceae</taxon>
        <taxon>Marinobacterium</taxon>
    </lineage>
</organism>
<feature type="binding site" evidence="7">
    <location>
        <position position="277"/>
    </location>
    <ligand>
        <name>ATP</name>
        <dbReference type="ChEBI" id="CHEBI:30616"/>
    </ligand>
</feature>
<comment type="subcellular location">
    <subcellularLocation>
        <location evidence="7">Cytoplasm</location>
    </subcellularLocation>
</comment>
<comment type="similarity">
    <text evidence="7">Belongs to the shikimate kinase family.</text>
</comment>
<dbReference type="AlphaFoldDB" id="A0A4R1GFH3"/>
<feature type="binding site" evidence="7">
    <location>
        <begin position="134"/>
        <end position="139"/>
    </location>
    <ligand>
        <name>ATP</name>
        <dbReference type="ChEBI" id="CHEBI:30616"/>
    </ligand>
</feature>
<feature type="domain" description="HTH cro/C1-type" evidence="8">
    <location>
        <begin position="27"/>
        <end position="81"/>
    </location>
</feature>
<comment type="catalytic activity">
    <reaction evidence="7">
        <text>shikimate + ATP = 3-phosphoshikimate + ADP + H(+)</text>
        <dbReference type="Rhea" id="RHEA:13121"/>
        <dbReference type="ChEBI" id="CHEBI:15378"/>
        <dbReference type="ChEBI" id="CHEBI:30616"/>
        <dbReference type="ChEBI" id="CHEBI:36208"/>
        <dbReference type="ChEBI" id="CHEBI:145989"/>
        <dbReference type="ChEBI" id="CHEBI:456216"/>
        <dbReference type="EC" id="2.7.1.71"/>
    </reaction>
</comment>
<dbReference type="InterPro" id="IPR000623">
    <property type="entry name" value="Shikimate_kinase/TSH1"/>
</dbReference>
<dbReference type="GO" id="GO:0009423">
    <property type="term" value="P:chorismate biosynthetic process"/>
    <property type="evidence" value="ECO:0007669"/>
    <property type="project" value="UniProtKB-UniRule"/>
</dbReference>
<dbReference type="Proteomes" id="UP000294546">
    <property type="component" value="Unassembled WGS sequence"/>
</dbReference>
<dbReference type="Pfam" id="PF01381">
    <property type="entry name" value="HTH_3"/>
    <property type="match status" value="1"/>
</dbReference>
<keyword evidence="4 7" id="KW-0418">Kinase</keyword>
<comment type="function">
    <text evidence="7">Catalyzes the specific phosphorylation of the 3-hydroxyl group of shikimic acid using ATP as a cosubstrate.</text>
</comment>
<dbReference type="InterPro" id="IPR001387">
    <property type="entry name" value="Cro/C1-type_HTH"/>
</dbReference>
<dbReference type="UniPathway" id="UPA00053">
    <property type="reaction ID" value="UER00088"/>
</dbReference>
<feature type="binding site" evidence="7">
    <location>
        <position position="261"/>
    </location>
    <ligand>
        <name>substrate</name>
    </ligand>
</feature>
<dbReference type="SUPFAM" id="SSF47413">
    <property type="entry name" value="lambda repressor-like DNA-binding domains"/>
    <property type="match status" value="1"/>
</dbReference>
<keyword evidence="7" id="KW-0460">Magnesium</keyword>
<dbReference type="SMART" id="SM00530">
    <property type="entry name" value="HTH_XRE"/>
    <property type="match status" value="1"/>
</dbReference>
<dbReference type="PRINTS" id="PR01100">
    <property type="entry name" value="SHIKIMTKNASE"/>
</dbReference>
<feature type="binding site" evidence="7">
    <location>
        <position position="242"/>
    </location>
    <ligand>
        <name>ATP</name>
        <dbReference type="ChEBI" id="CHEBI:30616"/>
    </ligand>
</feature>
<dbReference type="PANTHER" id="PTHR21087:SF16">
    <property type="entry name" value="SHIKIMATE KINASE 1, CHLOROPLASTIC"/>
    <property type="match status" value="1"/>
</dbReference>
<comment type="pathway">
    <text evidence="7">Metabolic intermediate biosynthesis; chorismate biosynthesis; chorismate from D-erythrose 4-phosphate and phosphoenolpyruvate: step 5/7.</text>
</comment>
<keyword evidence="3 7" id="KW-0547">Nucleotide-binding</keyword>
<comment type="subunit">
    <text evidence="7">Monomer.</text>
</comment>
<keyword evidence="7" id="KW-0479">Metal-binding</keyword>
<evidence type="ECO:0000256" key="2">
    <source>
        <dbReference type="ARBA" id="ARBA00022679"/>
    </source>
</evidence>
<comment type="cofactor">
    <cofactor evidence="7">
        <name>Mg(2+)</name>
        <dbReference type="ChEBI" id="CHEBI:18420"/>
    </cofactor>
    <text evidence="7">Binds 1 Mg(2+) ion per subunit.</text>
</comment>
<keyword evidence="6 7" id="KW-0057">Aromatic amino acid biosynthesis</keyword>
<dbReference type="GO" id="GO:0005524">
    <property type="term" value="F:ATP binding"/>
    <property type="evidence" value="ECO:0007669"/>
    <property type="project" value="UniProtKB-UniRule"/>
</dbReference>
<dbReference type="Pfam" id="PF01202">
    <property type="entry name" value="SKI"/>
    <property type="match status" value="1"/>
</dbReference>
<comment type="caution">
    <text evidence="9">The sequence shown here is derived from an EMBL/GenBank/DDBJ whole genome shotgun (WGS) entry which is preliminary data.</text>
</comment>
<evidence type="ECO:0000256" key="5">
    <source>
        <dbReference type="ARBA" id="ARBA00022840"/>
    </source>
</evidence>
<evidence type="ECO:0000256" key="4">
    <source>
        <dbReference type="ARBA" id="ARBA00022777"/>
    </source>
</evidence>
<dbReference type="EC" id="2.7.1.71" evidence="7"/>
<dbReference type="SUPFAM" id="SSF52540">
    <property type="entry name" value="P-loop containing nucleoside triphosphate hydrolases"/>
    <property type="match status" value="1"/>
</dbReference>
<evidence type="ECO:0000313" key="10">
    <source>
        <dbReference type="Proteomes" id="UP000294546"/>
    </source>
</evidence>
<feature type="binding site" evidence="7">
    <location>
        <position position="138"/>
    </location>
    <ligand>
        <name>Mg(2+)</name>
        <dbReference type="ChEBI" id="CHEBI:18420"/>
    </ligand>
</feature>
<evidence type="ECO:0000256" key="6">
    <source>
        <dbReference type="ARBA" id="ARBA00023141"/>
    </source>
</evidence>
<dbReference type="CDD" id="cd00464">
    <property type="entry name" value="SK"/>
    <property type="match status" value="1"/>
</dbReference>
<keyword evidence="7" id="KW-0963">Cytoplasm</keyword>
<dbReference type="GO" id="GO:0008652">
    <property type="term" value="P:amino acid biosynthetic process"/>
    <property type="evidence" value="ECO:0007669"/>
    <property type="project" value="UniProtKB-KW"/>
</dbReference>
<dbReference type="CDD" id="cd00093">
    <property type="entry name" value="HTH_XRE"/>
    <property type="match status" value="1"/>
</dbReference>
<dbReference type="HAMAP" id="MF_00109">
    <property type="entry name" value="Shikimate_kinase"/>
    <property type="match status" value="1"/>
</dbReference>
<proteinExistence type="inferred from homology"/>
<keyword evidence="5 7" id="KW-0067">ATP-binding</keyword>